<dbReference type="EMBL" id="ADAS02000313">
    <property type="protein sequence ID" value="OAV87682.1"/>
    <property type="molecule type" value="Genomic_DNA"/>
</dbReference>
<dbReference type="AlphaFoldDB" id="A0A0C4EQE4"/>
<dbReference type="SUPFAM" id="SSF56784">
    <property type="entry name" value="HAD-like"/>
    <property type="match status" value="1"/>
</dbReference>
<reference evidence="3 4" key="3">
    <citation type="journal article" date="2017" name="G3 (Bethesda)">
        <title>Comparative analysis highlights variable genome content of wheat rusts and divergence of the mating loci.</title>
        <authorList>
            <person name="Cuomo C.A."/>
            <person name="Bakkeren G."/>
            <person name="Khalil H.B."/>
            <person name="Panwar V."/>
            <person name="Joly D."/>
            <person name="Linning R."/>
            <person name="Sakthikumar S."/>
            <person name="Song X."/>
            <person name="Adiconis X."/>
            <person name="Fan L."/>
            <person name="Goldberg J.M."/>
            <person name="Levin J.Z."/>
            <person name="Young S."/>
            <person name="Zeng Q."/>
            <person name="Anikster Y."/>
            <person name="Bruce M."/>
            <person name="Wang M."/>
            <person name="Yin C."/>
            <person name="McCallum B."/>
            <person name="Szabo L.J."/>
            <person name="Hulbert S."/>
            <person name="Chen X."/>
            <person name="Fellers J.P."/>
        </authorList>
    </citation>
    <scope>NUCLEOTIDE SEQUENCE</scope>
    <source>
        <strain evidence="4">Isolate 1-1 / race 1 (BBBD)</strain>
        <strain evidence="3">isolate 1-1 / race 1 (BBBD)</strain>
    </source>
</reference>
<proteinExistence type="predicted"/>
<dbReference type="Gene3D" id="3.40.50.1000">
    <property type="entry name" value="HAD superfamily/HAD-like"/>
    <property type="match status" value="1"/>
</dbReference>
<dbReference type="EnsemblFungi" id="PTTG_03003-t43_1">
    <property type="protein sequence ID" value="PTTG_03003-t43_1-p1"/>
    <property type="gene ID" value="PTTG_03003"/>
</dbReference>
<dbReference type="InterPro" id="IPR036412">
    <property type="entry name" value="HAD-like_sf"/>
</dbReference>
<accession>A0A0C4EQE4</accession>
<reference evidence="3" key="4">
    <citation type="submission" date="2025-05" db="UniProtKB">
        <authorList>
            <consortium name="EnsemblFungi"/>
        </authorList>
    </citation>
    <scope>IDENTIFICATION</scope>
    <source>
        <strain evidence="3">isolate 1-1 / race 1 (BBBD)</strain>
    </source>
</reference>
<feature type="chain" id="PRO_5009386297" description="Trehalose-phosphatase" evidence="1">
    <location>
        <begin position="22"/>
        <end position="287"/>
    </location>
</feature>
<name>A0A0C4EQE4_PUCT1</name>
<evidence type="ECO:0000256" key="1">
    <source>
        <dbReference type="SAM" id="SignalP"/>
    </source>
</evidence>
<dbReference type="OrthoDB" id="2497017at2759"/>
<reference evidence="2" key="1">
    <citation type="submission" date="2009-11" db="EMBL/GenBank/DDBJ databases">
        <authorList>
            <consortium name="The Broad Institute Genome Sequencing Platform"/>
            <person name="Ward D."/>
            <person name="Feldgarden M."/>
            <person name="Earl A."/>
            <person name="Young S.K."/>
            <person name="Zeng Q."/>
            <person name="Koehrsen M."/>
            <person name="Alvarado L."/>
            <person name="Berlin A."/>
            <person name="Bochicchio J."/>
            <person name="Borenstein D."/>
            <person name="Chapman S.B."/>
            <person name="Chen Z."/>
            <person name="Engels R."/>
            <person name="Freedman E."/>
            <person name="Gellesch M."/>
            <person name="Goldberg J."/>
            <person name="Griggs A."/>
            <person name="Gujja S."/>
            <person name="Heilman E."/>
            <person name="Heiman D."/>
            <person name="Hepburn T."/>
            <person name="Howarth C."/>
            <person name="Jen D."/>
            <person name="Larson L."/>
            <person name="Lewis B."/>
            <person name="Mehta T."/>
            <person name="Park D."/>
            <person name="Pearson M."/>
            <person name="Roberts A."/>
            <person name="Saif S."/>
            <person name="Shea T."/>
            <person name="Shenoy N."/>
            <person name="Sisk P."/>
            <person name="Stolte C."/>
            <person name="Sykes S."/>
            <person name="Thomson T."/>
            <person name="Walk T."/>
            <person name="White J."/>
            <person name="Yandava C."/>
            <person name="Izard J."/>
            <person name="Baranova O.V."/>
            <person name="Blanton J.M."/>
            <person name="Tanner A.C."/>
            <person name="Dewhirst F.E."/>
            <person name="Haas B."/>
            <person name="Nusbaum C."/>
            <person name="Birren B."/>
        </authorList>
    </citation>
    <scope>NUCLEOTIDE SEQUENCE [LARGE SCALE GENOMIC DNA]</scope>
    <source>
        <strain evidence="2">1-1 BBBD Race 1</strain>
    </source>
</reference>
<organism evidence="2">
    <name type="scientific">Puccinia triticina (isolate 1-1 / race 1 (BBBD))</name>
    <name type="common">Brown leaf rust fungus</name>
    <dbReference type="NCBI Taxonomy" id="630390"/>
    <lineage>
        <taxon>Eukaryota</taxon>
        <taxon>Fungi</taxon>
        <taxon>Dikarya</taxon>
        <taxon>Basidiomycota</taxon>
        <taxon>Pucciniomycotina</taxon>
        <taxon>Pucciniomycetes</taxon>
        <taxon>Pucciniales</taxon>
        <taxon>Pucciniaceae</taxon>
        <taxon>Puccinia</taxon>
    </lineage>
</organism>
<evidence type="ECO:0008006" key="5">
    <source>
        <dbReference type="Google" id="ProtNLM"/>
    </source>
</evidence>
<evidence type="ECO:0000313" key="4">
    <source>
        <dbReference type="Proteomes" id="UP000005240"/>
    </source>
</evidence>
<sequence length="287" mass="31381">MVSKLLVTFVLCICLPAAIIGSPQDVAKIISTAQERVRLTKRPILVVSDYNGVLVKKVKNEETPQKDMEFLRNEVLSPLTGAGHTAYVASSKPAPKLQELLGGVPQLGLSAEHNMMVKYPGSGRFHPTTIESRTWETKLSQIKIPDGDGWKKKGEHQFSTIIEFPPSYGGDRAQAYLKNELRKVGATDYEAVLDKSKPQVMLAHTKRGKGDVVIQELTNHEFAHGVSFGDKVADEGMHKAMRAAGFHGVVVGGSPKEAQDNGFLHLSGPEEVHEVLRGLAQIRVESQ</sequence>
<dbReference type="VEuPathDB" id="FungiDB:PTTG_03003"/>
<reference evidence="2" key="2">
    <citation type="submission" date="2016-05" db="EMBL/GenBank/DDBJ databases">
        <title>Comparative analysis highlights variable genome content of wheat rusts and divergence of the mating loci.</title>
        <authorList>
            <person name="Cuomo C.A."/>
            <person name="Bakkeren G."/>
            <person name="Szabo L."/>
            <person name="Khalil H."/>
            <person name="Joly D."/>
            <person name="Goldberg J."/>
            <person name="Young S."/>
            <person name="Zeng Q."/>
            <person name="Fellers J."/>
        </authorList>
    </citation>
    <scope>NUCLEOTIDE SEQUENCE [LARGE SCALE GENOMIC DNA]</scope>
    <source>
        <strain evidence="2">1-1 BBBD Race 1</strain>
    </source>
</reference>
<dbReference type="InterPro" id="IPR023214">
    <property type="entry name" value="HAD_sf"/>
</dbReference>
<evidence type="ECO:0000313" key="3">
    <source>
        <dbReference type="EnsemblFungi" id="PTTG_03003-t43_1-p1"/>
    </source>
</evidence>
<evidence type="ECO:0000313" key="2">
    <source>
        <dbReference type="EMBL" id="OAV87682.1"/>
    </source>
</evidence>
<keyword evidence="1" id="KW-0732">Signal</keyword>
<dbReference type="OMA" id="NHEFAHG"/>
<keyword evidence="4" id="KW-1185">Reference proteome</keyword>
<protein>
    <recommendedName>
        <fullName evidence="5">Trehalose-phosphatase</fullName>
    </recommendedName>
</protein>
<dbReference type="Proteomes" id="UP000005240">
    <property type="component" value="Unassembled WGS sequence"/>
</dbReference>
<gene>
    <name evidence="2" type="ORF">PTTG_03003</name>
</gene>
<feature type="signal peptide" evidence="1">
    <location>
        <begin position="1"/>
        <end position="21"/>
    </location>
</feature>